<name>A0AAN8UYP6_9MAGN</name>
<protein>
    <submittedName>
        <fullName evidence="1">Uncharacterized protein</fullName>
    </submittedName>
</protein>
<dbReference type="Proteomes" id="UP001370490">
    <property type="component" value="Unassembled WGS sequence"/>
</dbReference>
<comment type="caution">
    <text evidence="1">The sequence shown here is derived from an EMBL/GenBank/DDBJ whole genome shotgun (WGS) entry which is preliminary data.</text>
</comment>
<evidence type="ECO:0000313" key="2">
    <source>
        <dbReference type="Proteomes" id="UP001370490"/>
    </source>
</evidence>
<reference evidence="1 2" key="1">
    <citation type="submission" date="2023-12" db="EMBL/GenBank/DDBJ databases">
        <title>A high-quality genome assembly for Dillenia turbinata (Dilleniales).</title>
        <authorList>
            <person name="Chanderbali A."/>
        </authorList>
    </citation>
    <scope>NUCLEOTIDE SEQUENCE [LARGE SCALE GENOMIC DNA]</scope>
    <source>
        <strain evidence="1">LSX21</strain>
        <tissue evidence="1">Leaf</tissue>
    </source>
</reference>
<keyword evidence="2" id="KW-1185">Reference proteome</keyword>
<evidence type="ECO:0000313" key="1">
    <source>
        <dbReference type="EMBL" id="KAK6918163.1"/>
    </source>
</evidence>
<organism evidence="1 2">
    <name type="scientific">Dillenia turbinata</name>
    <dbReference type="NCBI Taxonomy" id="194707"/>
    <lineage>
        <taxon>Eukaryota</taxon>
        <taxon>Viridiplantae</taxon>
        <taxon>Streptophyta</taxon>
        <taxon>Embryophyta</taxon>
        <taxon>Tracheophyta</taxon>
        <taxon>Spermatophyta</taxon>
        <taxon>Magnoliopsida</taxon>
        <taxon>eudicotyledons</taxon>
        <taxon>Gunneridae</taxon>
        <taxon>Pentapetalae</taxon>
        <taxon>Dilleniales</taxon>
        <taxon>Dilleniaceae</taxon>
        <taxon>Dillenia</taxon>
    </lineage>
</organism>
<gene>
    <name evidence="1" type="ORF">RJ641_016585</name>
</gene>
<dbReference type="EMBL" id="JBAMMX010000022">
    <property type="protein sequence ID" value="KAK6918163.1"/>
    <property type="molecule type" value="Genomic_DNA"/>
</dbReference>
<sequence>MVGKTNREDAVKAIVYETTGGSKTLSMAVQEHSFTCK</sequence>
<proteinExistence type="predicted"/>
<dbReference type="AlphaFoldDB" id="A0AAN8UYP6"/>
<accession>A0AAN8UYP6</accession>